<dbReference type="CDD" id="cd12148">
    <property type="entry name" value="fungal_TF_MHR"/>
    <property type="match status" value="1"/>
</dbReference>
<dbReference type="SUPFAM" id="SSF57701">
    <property type="entry name" value="Zn2/Cys6 DNA-binding domain"/>
    <property type="match status" value="1"/>
</dbReference>
<dbReference type="SMART" id="SM00906">
    <property type="entry name" value="Fungal_trans"/>
    <property type="match status" value="1"/>
</dbReference>
<keyword evidence="3" id="KW-0472">Membrane</keyword>
<dbReference type="GO" id="GO:0008270">
    <property type="term" value="F:zinc ion binding"/>
    <property type="evidence" value="ECO:0007669"/>
    <property type="project" value="InterPro"/>
</dbReference>
<proteinExistence type="predicted"/>
<dbReference type="GO" id="GO:0003677">
    <property type="term" value="F:DNA binding"/>
    <property type="evidence" value="ECO:0007669"/>
    <property type="project" value="InterPro"/>
</dbReference>
<dbReference type="RefSeq" id="XP_033379251.1">
    <property type="nucleotide sequence ID" value="XM_033529141.1"/>
</dbReference>
<evidence type="ECO:0000313" key="5">
    <source>
        <dbReference type="EMBL" id="KAF2010912.1"/>
    </source>
</evidence>
<dbReference type="InterPro" id="IPR050987">
    <property type="entry name" value="AtrR-like"/>
</dbReference>
<dbReference type="PROSITE" id="PS00463">
    <property type="entry name" value="ZN2_CY6_FUNGAL_1"/>
    <property type="match status" value="1"/>
</dbReference>
<evidence type="ECO:0000256" key="2">
    <source>
        <dbReference type="ARBA" id="ARBA00023242"/>
    </source>
</evidence>
<keyword evidence="6" id="KW-1185">Reference proteome</keyword>
<dbReference type="OrthoDB" id="103819at2759"/>
<evidence type="ECO:0000313" key="6">
    <source>
        <dbReference type="Proteomes" id="UP000799778"/>
    </source>
</evidence>
<dbReference type="GO" id="GO:0000981">
    <property type="term" value="F:DNA-binding transcription factor activity, RNA polymerase II-specific"/>
    <property type="evidence" value="ECO:0007669"/>
    <property type="project" value="InterPro"/>
</dbReference>
<evidence type="ECO:0000259" key="4">
    <source>
        <dbReference type="PROSITE" id="PS50048"/>
    </source>
</evidence>
<dbReference type="Pfam" id="PF04082">
    <property type="entry name" value="Fungal_trans"/>
    <property type="match status" value="1"/>
</dbReference>
<dbReference type="GeneID" id="54286538"/>
<accession>A0A6A5XD34</accession>
<keyword evidence="1" id="KW-0479">Metal-binding</keyword>
<dbReference type="PANTHER" id="PTHR46910:SF5">
    <property type="entry name" value="ZN(II)2CYS6 TRANSCRIPTION FACTOR (EUROFUNG)"/>
    <property type="match status" value="1"/>
</dbReference>
<sequence length="718" mass="80856">MDNVQLNVSDYDEGAESSLVSDSCVRNSARACEPCRTRKTRCDRAVPCLQCQRTRTECTYLANRPREKRTRILLTPQYEKKIDQIDHRLEAMTQLLRDLKTQSSRVSNNRGSRCDPSGTTCVLSTNAPSPSYSDSATTPIVEGQSSLSAHSVFVNEFVQNFVTTDLLGQPDPETRRTLDALSTIANDSNPSNILSEPVAARVKLPSQAQRRDLPPIQKAVSLIRIAKVQRLAGSGWVYEYITMKSFGDLCLEVYFADQFSPFDFISVNAGLYSLFWDFACVADISENEKEQHLSYARLCRDNLEAGLANLPLHIPAAPNVVAALLFAAFYAIGSSKSLLCWSLSSKASELCQTLGYHRTVCINGKNPEDHRYTQFLFWSTYYVDKSLSLRLGRASTIPEWDIGIDLPSPPSVGQESVLAYFVLWIKLARCQGNIYEYLYSPGSINQPDSVRQSRIELLRSTLHDLEHETQTTMNKWLKVSKENAGENLMDFYATSDAVLRLSLLTHVYRAAPRAPHCLTTFSSDCVQVARATIAKHHECMEIIQKGNNLYFSTYIHWTLLFAPFVPIIVVFCNVMETRDHADLARLEAFLKSIESASAVSEPAAKMHKLFQVLYNIAVRYIEVRAEETEAQLAALGLPHARTYSANQSFVQSLGSHEEVQPDLIHDPRNSEINTDELQWAVNPMFWMGNGAELENWFYDNQSSMETLQDMDVSSTMRE</sequence>
<dbReference type="Proteomes" id="UP000799778">
    <property type="component" value="Unassembled WGS sequence"/>
</dbReference>
<protein>
    <recommendedName>
        <fullName evidence="4">Zn(2)-C6 fungal-type domain-containing protein</fullName>
    </recommendedName>
</protein>
<feature type="transmembrane region" description="Helical" evidence="3">
    <location>
        <begin position="554"/>
        <end position="575"/>
    </location>
</feature>
<keyword evidence="3" id="KW-0812">Transmembrane</keyword>
<organism evidence="5 6">
    <name type="scientific">Aaosphaeria arxii CBS 175.79</name>
    <dbReference type="NCBI Taxonomy" id="1450172"/>
    <lineage>
        <taxon>Eukaryota</taxon>
        <taxon>Fungi</taxon>
        <taxon>Dikarya</taxon>
        <taxon>Ascomycota</taxon>
        <taxon>Pezizomycotina</taxon>
        <taxon>Dothideomycetes</taxon>
        <taxon>Pleosporomycetidae</taxon>
        <taxon>Pleosporales</taxon>
        <taxon>Pleosporales incertae sedis</taxon>
        <taxon>Aaosphaeria</taxon>
    </lineage>
</organism>
<dbReference type="GO" id="GO:0006351">
    <property type="term" value="P:DNA-templated transcription"/>
    <property type="evidence" value="ECO:0007669"/>
    <property type="project" value="InterPro"/>
</dbReference>
<name>A0A6A5XD34_9PLEO</name>
<dbReference type="InterPro" id="IPR007219">
    <property type="entry name" value="XnlR_reg_dom"/>
</dbReference>
<dbReference type="CDD" id="cd00067">
    <property type="entry name" value="GAL4"/>
    <property type="match status" value="1"/>
</dbReference>
<evidence type="ECO:0000256" key="1">
    <source>
        <dbReference type="ARBA" id="ARBA00022723"/>
    </source>
</evidence>
<dbReference type="PROSITE" id="PS50048">
    <property type="entry name" value="ZN2_CY6_FUNGAL_2"/>
    <property type="match status" value="1"/>
</dbReference>
<feature type="domain" description="Zn(2)-C6 fungal-type" evidence="4">
    <location>
        <begin position="31"/>
        <end position="60"/>
    </location>
</feature>
<dbReference type="InterPro" id="IPR036864">
    <property type="entry name" value="Zn2-C6_fun-type_DNA-bd_sf"/>
</dbReference>
<dbReference type="EMBL" id="ML978075">
    <property type="protein sequence ID" value="KAF2010912.1"/>
    <property type="molecule type" value="Genomic_DNA"/>
</dbReference>
<dbReference type="Pfam" id="PF00172">
    <property type="entry name" value="Zn_clus"/>
    <property type="match status" value="1"/>
</dbReference>
<dbReference type="SMART" id="SM00066">
    <property type="entry name" value="GAL4"/>
    <property type="match status" value="1"/>
</dbReference>
<keyword evidence="2" id="KW-0539">Nucleus</keyword>
<reference evidence="5" key="1">
    <citation type="journal article" date="2020" name="Stud. Mycol.">
        <title>101 Dothideomycetes genomes: a test case for predicting lifestyles and emergence of pathogens.</title>
        <authorList>
            <person name="Haridas S."/>
            <person name="Albert R."/>
            <person name="Binder M."/>
            <person name="Bloem J."/>
            <person name="Labutti K."/>
            <person name="Salamov A."/>
            <person name="Andreopoulos B."/>
            <person name="Baker S."/>
            <person name="Barry K."/>
            <person name="Bills G."/>
            <person name="Bluhm B."/>
            <person name="Cannon C."/>
            <person name="Castanera R."/>
            <person name="Culley D."/>
            <person name="Daum C."/>
            <person name="Ezra D."/>
            <person name="Gonzalez J."/>
            <person name="Henrissat B."/>
            <person name="Kuo A."/>
            <person name="Liang C."/>
            <person name="Lipzen A."/>
            <person name="Lutzoni F."/>
            <person name="Magnuson J."/>
            <person name="Mondo S."/>
            <person name="Nolan M."/>
            <person name="Ohm R."/>
            <person name="Pangilinan J."/>
            <person name="Park H.-J."/>
            <person name="Ramirez L."/>
            <person name="Alfaro M."/>
            <person name="Sun H."/>
            <person name="Tritt A."/>
            <person name="Yoshinaga Y."/>
            <person name="Zwiers L.-H."/>
            <person name="Turgeon B."/>
            <person name="Goodwin S."/>
            <person name="Spatafora J."/>
            <person name="Crous P."/>
            <person name="Grigoriev I."/>
        </authorList>
    </citation>
    <scope>NUCLEOTIDE SEQUENCE</scope>
    <source>
        <strain evidence="5">CBS 175.79</strain>
    </source>
</reference>
<keyword evidence="3" id="KW-1133">Transmembrane helix</keyword>
<dbReference type="AlphaFoldDB" id="A0A6A5XD34"/>
<dbReference type="Gene3D" id="4.10.240.10">
    <property type="entry name" value="Zn(2)-C6 fungal-type DNA-binding domain"/>
    <property type="match status" value="1"/>
</dbReference>
<evidence type="ECO:0000256" key="3">
    <source>
        <dbReference type="SAM" id="Phobius"/>
    </source>
</evidence>
<dbReference type="InterPro" id="IPR001138">
    <property type="entry name" value="Zn2Cys6_DnaBD"/>
</dbReference>
<gene>
    <name evidence="5" type="ORF">BU24DRAFT_427102</name>
</gene>
<dbReference type="PANTHER" id="PTHR46910">
    <property type="entry name" value="TRANSCRIPTION FACTOR PDR1"/>
    <property type="match status" value="1"/>
</dbReference>